<organism evidence="2 3">
    <name type="scientific">Aquirufa beregesia</name>
    <dbReference type="NCBI Taxonomy" id="2516556"/>
    <lineage>
        <taxon>Bacteria</taxon>
        <taxon>Pseudomonadati</taxon>
        <taxon>Bacteroidota</taxon>
        <taxon>Cytophagia</taxon>
        <taxon>Cytophagales</taxon>
        <taxon>Flectobacillaceae</taxon>
        <taxon>Aquirufa</taxon>
    </lineage>
</organism>
<reference evidence="2 3" key="1">
    <citation type="submission" date="2019-02" db="EMBL/GenBank/DDBJ databases">
        <title>Genome of a new Bacteroidetes strain.</title>
        <authorList>
            <person name="Pitt A."/>
        </authorList>
    </citation>
    <scope>NUCLEOTIDE SEQUENCE [LARGE SCALE GENOMIC DNA]</scope>
    <source>
        <strain evidence="2 3">50C-KIRBA</strain>
    </source>
</reference>
<dbReference type="Pfam" id="PF12869">
    <property type="entry name" value="tRNA_anti-like"/>
    <property type="match status" value="1"/>
</dbReference>
<keyword evidence="1" id="KW-1133">Transmembrane helix</keyword>
<dbReference type="RefSeq" id="WP_166229121.1">
    <property type="nucleotide sequence ID" value="NZ_CBCSIJ010000005.1"/>
</dbReference>
<keyword evidence="1" id="KW-0472">Membrane</keyword>
<evidence type="ECO:0008006" key="4">
    <source>
        <dbReference type="Google" id="ProtNLM"/>
    </source>
</evidence>
<gene>
    <name evidence="2" type="ORF">EWU23_03975</name>
</gene>
<name>A0ABX0EW28_9BACT</name>
<evidence type="ECO:0000256" key="1">
    <source>
        <dbReference type="SAM" id="Phobius"/>
    </source>
</evidence>
<proteinExistence type="predicted"/>
<comment type="caution">
    <text evidence="2">The sequence shown here is derived from an EMBL/GenBank/DDBJ whole genome shotgun (WGS) entry which is preliminary data.</text>
</comment>
<protein>
    <recommendedName>
        <fullName evidence="4">tRNA_anti-like</fullName>
    </recommendedName>
</protein>
<feature type="transmembrane region" description="Helical" evidence="1">
    <location>
        <begin position="7"/>
        <end position="27"/>
    </location>
</feature>
<sequence length="159" mass="17926">MKKIARKVWVISAIILLVITAFLVFQFQMPHRDVVSLEADYSISANELVDEYLLDPKKANQKYLDAEGDSKILSVNGKVSKFEKDLAGNIVLLLKQENSKAGIQCTFTKKTNKHTKDIKIGDLVQIKGVIRSGASYDADLQMYEDVILEKCDIKQSLEF</sequence>
<keyword evidence="1" id="KW-0812">Transmembrane</keyword>
<dbReference type="InterPro" id="IPR024422">
    <property type="entry name" value="Protein_unknown_function_OB"/>
</dbReference>
<evidence type="ECO:0000313" key="2">
    <source>
        <dbReference type="EMBL" id="NGZ43627.1"/>
    </source>
</evidence>
<keyword evidence="3" id="KW-1185">Reference proteome</keyword>
<dbReference type="EMBL" id="SEWW01000002">
    <property type="protein sequence ID" value="NGZ43627.1"/>
    <property type="molecule type" value="Genomic_DNA"/>
</dbReference>
<accession>A0ABX0EW28</accession>
<dbReference type="Proteomes" id="UP001318301">
    <property type="component" value="Unassembled WGS sequence"/>
</dbReference>
<evidence type="ECO:0000313" key="3">
    <source>
        <dbReference type="Proteomes" id="UP001318301"/>
    </source>
</evidence>